<keyword evidence="6" id="KW-0808">Transferase</keyword>
<organism evidence="6 7">
    <name type="scientific">Paraburkholderia phymatum (strain DSM 17167 / CIP 108236 / LMG 21445 / STM815)</name>
    <name type="common">Burkholderia phymatum</name>
    <dbReference type="NCBI Taxonomy" id="391038"/>
    <lineage>
        <taxon>Bacteria</taxon>
        <taxon>Pseudomonadati</taxon>
        <taxon>Pseudomonadota</taxon>
        <taxon>Betaproteobacteria</taxon>
        <taxon>Burkholderiales</taxon>
        <taxon>Burkholderiaceae</taxon>
        <taxon>Paraburkholderia</taxon>
    </lineage>
</organism>
<feature type="transmembrane region" description="Helical" evidence="5">
    <location>
        <begin position="153"/>
        <end position="181"/>
    </location>
</feature>
<dbReference type="KEGG" id="bph:Bphy_6308"/>
<dbReference type="GO" id="GO:0016020">
    <property type="term" value="C:membrane"/>
    <property type="evidence" value="ECO:0007669"/>
    <property type="project" value="UniProtKB-SubCell"/>
</dbReference>
<keyword evidence="4 5" id="KW-0472">Membrane</keyword>
<sequence length="214" mass="24095" precursor="true">MIRKLLTVLVAAFVIFAAPSLLLYADALSHSKWWAVVAVCVLGSLTQPAYSPLDRRAPAEDRGTANQLVWTVYLCLIGGVLESLTLRMPVALSWTWLSSIELAIALAGTLLRAWAVARLGHFFTWHVRVQSGQSVIRTGPYRLVRHPSYTGAWLLYVGVLLAIDAWVCGSLMGILLFCGFARRIRYEEMLMRQTFGDEYVAYCLRVKRLVPFMW</sequence>
<dbReference type="HOGENOM" id="CLU_065200_1_3_4"/>
<dbReference type="OrthoDB" id="5293276at2"/>
<evidence type="ECO:0000256" key="4">
    <source>
        <dbReference type="ARBA" id="ARBA00023136"/>
    </source>
</evidence>
<feature type="transmembrane region" description="Helical" evidence="5">
    <location>
        <begin position="68"/>
        <end position="86"/>
    </location>
</feature>
<name>B2JWL3_PARP8</name>
<dbReference type="Pfam" id="PF04140">
    <property type="entry name" value="ICMT"/>
    <property type="match status" value="1"/>
</dbReference>
<dbReference type="AlphaFoldDB" id="B2JWL3"/>
<keyword evidence="6" id="KW-0614">Plasmid</keyword>
<accession>B2JWL3</accession>
<keyword evidence="2 5" id="KW-0812">Transmembrane</keyword>
<dbReference type="Gene3D" id="1.20.120.1630">
    <property type="match status" value="1"/>
</dbReference>
<dbReference type="PANTHER" id="PTHR12714">
    <property type="entry name" value="PROTEIN-S ISOPRENYLCYSTEINE O-METHYLTRANSFERASE"/>
    <property type="match status" value="1"/>
</dbReference>
<evidence type="ECO:0000256" key="1">
    <source>
        <dbReference type="ARBA" id="ARBA00004141"/>
    </source>
</evidence>
<keyword evidence="6" id="KW-0489">Methyltransferase</keyword>
<dbReference type="InterPro" id="IPR007269">
    <property type="entry name" value="ICMT_MeTrfase"/>
</dbReference>
<gene>
    <name evidence="6" type="ordered locus">Bphy_6308</name>
</gene>
<protein>
    <submittedName>
        <fullName evidence="6">Isoprenylcysteine carboxyl methyltransferase</fullName>
    </submittedName>
</protein>
<dbReference type="EMBL" id="CP001045">
    <property type="protein sequence ID" value="ACC75340.1"/>
    <property type="molecule type" value="Genomic_DNA"/>
</dbReference>
<dbReference type="PANTHER" id="PTHR12714:SF9">
    <property type="entry name" value="PROTEIN-S-ISOPRENYLCYSTEINE O-METHYLTRANSFERASE"/>
    <property type="match status" value="1"/>
</dbReference>
<evidence type="ECO:0000313" key="7">
    <source>
        <dbReference type="Proteomes" id="UP000001192"/>
    </source>
</evidence>
<keyword evidence="7" id="KW-1185">Reference proteome</keyword>
<evidence type="ECO:0000256" key="3">
    <source>
        <dbReference type="ARBA" id="ARBA00022989"/>
    </source>
</evidence>
<feature type="transmembrane region" description="Helical" evidence="5">
    <location>
        <begin position="93"/>
        <end position="115"/>
    </location>
</feature>
<dbReference type="RefSeq" id="WP_012405499.1">
    <property type="nucleotide sequence ID" value="NC_010625.1"/>
</dbReference>
<comment type="subcellular location">
    <subcellularLocation>
        <location evidence="1">Membrane</location>
        <topology evidence="1">Multi-pass membrane protein</topology>
    </subcellularLocation>
</comment>
<dbReference type="GO" id="GO:0004671">
    <property type="term" value="F:protein C-terminal S-isoprenylcysteine carboxyl O-methyltransferase activity"/>
    <property type="evidence" value="ECO:0007669"/>
    <property type="project" value="InterPro"/>
</dbReference>
<proteinExistence type="predicted"/>
<dbReference type="GO" id="GO:0032259">
    <property type="term" value="P:methylation"/>
    <property type="evidence" value="ECO:0007669"/>
    <property type="project" value="UniProtKB-KW"/>
</dbReference>
<reference evidence="7" key="1">
    <citation type="journal article" date="2014" name="Stand. Genomic Sci.">
        <title>Complete genome sequence of Burkholderia phymatum STM815(T), a broad host range and efficient nitrogen-fixing symbiont of Mimosa species.</title>
        <authorList>
            <person name="Moulin L."/>
            <person name="Klonowska A."/>
            <person name="Caroline B."/>
            <person name="Booth K."/>
            <person name="Vriezen J.A."/>
            <person name="Melkonian R."/>
            <person name="James E.K."/>
            <person name="Young J.P."/>
            <person name="Bena G."/>
            <person name="Hauser L."/>
            <person name="Land M."/>
            <person name="Kyrpides N."/>
            <person name="Bruce D."/>
            <person name="Chain P."/>
            <person name="Copeland A."/>
            <person name="Pitluck S."/>
            <person name="Woyke T."/>
            <person name="Lizotte-Waniewski M."/>
            <person name="Bristow J."/>
            <person name="Riley M."/>
        </authorList>
    </citation>
    <scope>NUCLEOTIDE SEQUENCE [LARGE SCALE GENOMIC DNA]</scope>
    <source>
        <strain evidence="7">DSM 17167 / CIP 108236 / LMG 21445 / STM815</strain>
        <plasmid evidence="7">Plasmid pBPHY01</plasmid>
    </source>
</reference>
<keyword evidence="3 5" id="KW-1133">Transmembrane helix</keyword>
<evidence type="ECO:0000256" key="5">
    <source>
        <dbReference type="SAM" id="Phobius"/>
    </source>
</evidence>
<evidence type="ECO:0000256" key="2">
    <source>
        <dbReference type="ARBA" id="ARBA00022692"/>
    </source>
</evidence>
<geneLocation type="plasmid" evidence="6 7">
    <name>pBPHY01</name>
</geneLocation>
<evidence type="ECO:0000313" key="6">
    <source>
        <dbReference type="EMBL" id="ACC75340.1"/>
    </source>
</evidence>
<dbReference type="Proteomes" id="UP000001192">
    <property type="component" value="Plasmid pBPHY01"/>
</dbReference>